<name>A0A1H1JUB2_9BURK</name>
<dbReference type="CDD" id="cd11386">
    <property type="entry name" value="MCP_signal"/>
    <property type="match status" value="1"/>
</dbReference>
<organism evidence="15 16">
    <name type="scientific">Paraburkholderia tuberum</name>
    <dbReference type="NCBI Taxonomy" id="157910"/>
    <lineage>
        <taxon>Bacteria</taxon>
        <taxon>Pseudomonadati</taxon>
        <taxon>Pseudomonadota</taxon>
        <taxon>Betaproteobacteria</taxon>
        <taxon>Burkholderiales</taxon>
        <taxon>Burkholderiaceae</taxon>
        <taxon>Paraburkholderia</taxon>
    </lineage>
</organism>
<proteinExistence type="inferred from homology"/>
<feature type="domain" description="Methyl-accepting transducer" evidence="13">
    <location>
        <begin position="304"/>
        <end position="533"/>
    </location>
</feature>
<dbReference type="InterPro" id="IPR051310">
    <property type="entry name" value="MCP_chemotaxis"/>
</dbReference>
<sequence length="551" mass="58632">MSRHKAYLHAHFLKRSRNLPIKRSSYNTGLKSGMRNVSVRNSLLTVFLIFAAMILLGGVIGVATLSRANANLNRIHQIATQEILVNDAYKDSTRTRAALTRAYSALKERNDETTRDSALKSAETTMNRAAAETESFRSAAVFRGQDDGLKQQLIESSVNLAAILKKASDALRAGDTNAYAAINDHDITSTGVAYSVNVEKFQSMANRLSNDAIAQLDREYTWVVSLVIFGVSAALVLIVAAHFALRRIVTTPLNDAANLLDRIAANDLTARIPEASGNEIGQLFAAMQRMQRGLARTVANVRNNCEAIYGGAREIAAGNVDLSSRTEQQSAALEETAASMEQLTSTVKQNADNAQQASAQASSAADVAEQGGEVVERAIETMNSISQSSRRIAEITGMIDSIAFQTNILALNAAVESARAGEQGRGFAVVASEVRSLALRSADAAREIKTLIGASVEDVANGNSLVAQAGQSMKQIVSAVRGVATIMNEIKAATIEQSTGIEQVGQAVTQMDQVTQQNAALVEEAAAAASALEQQAQSMTDAVSAFRLAAQ</sequence>
<keyword evidence="6 12" id="KW-0812">Transmembrane</keyword>
<dbReference type="PRINTS" id="PR00260">
    <property type="entry name" value="CHEMTRNSDUCR"/>
</dbReference>
<dbReference type="STRING" id="157910.SAMN05445850_5722"/>
<dbReference type="Pfam" id="PF02203">
    <property type="entry name" value="TarH"/>
    <property type="match status" value="1"/>
</dbReference>
<dbReference type="EMBL" id="FNKX01000002">
    <property type="protein sequence ID" value="SDR53604.1"/>
    <property type="molecule type" value="Genomic_DNA"/>
</dbReference>
<dbReference type="PANTHER" id="PTHR43531:SF14">
    <property type="entry name" value="METHYL-ACCEPTING CHEMOTAXIS PROTEIN I-RELATED"/>
    <property type="match status" value="1"/>
</dbReference>
<evidence type="ECO:0000256" key="6">
    <source>
        <dbReference type="ARBA" id="ARBA00022692"/>
    </source>
</evidence>
<dbReference type="InterPro" id="IPR003122">
    <property type="entry name" value="Tar_rcpt_lig-bd"/>
</dbReference>
<keyword evidence="16" id="KW-1185">Reference proteome</keyword>
<gene>
    <name evidence="15" type="ORF">SAMN05445850_5722</name>
</gene>
<evidence type="ECO:0000256" key="1">
    <source>
        <dbReference type="ARBA" id="ARBA00004429"/>
    </source>
</evidence>
<dbReference type="SUPFAM" id="SSF47170">
    <property type="entry name" value="Aspartate receptor, ligand-binding domain"/>
    <property type="match status" value="1"/>
</dbReference>
<dbReference type="InterPro" id="IPR003660">
    <property type="entry name" value="HAMP_dom"/>
</dbReference>
<dbReference type="InterPro" id="IPR004089">
    <property type="entry name" value="MCPsignal_dom"/>
</dbReference>
<dbReference type="Pfam" id="PF00672">
    <property type="entry name" value="HAMP"/>
    <property type="match status" value="1"/>
</dbReference>
<dbReference type="Pfam" id="PF00015">
    <property type="entry name" value="MCPsignal"/>
    <property type="match status" value="1"/>
</dbReference>
<dbReference type="PROSITE" id="PS50111">
    <property type="entry name" value="CHEMOTAXIS_TRANSDUC_2"/>
    <property type="match status" value="1"/>
</dbReference>
<keyword evidence="8 12" id="KW-0472">Membrane</keyword>
<evidence type="ECO:0000256" key="3">
    <source>
        <dbReference type="ARBA" id="ARBA00022481"/>
    </source>
</evidence>
<protein>
    <submittedName>
        <fullName evidence="15">Methyl-accepting chemotaxis sensory transducer with TarH sensor</fullName>
    </submittedName>
</protein>
<feature type="transmembrane region" description="Helical" evidence="12">
    <location>
        <begin position="43"/>
        <end position="65"/>
    </location>
</feature>
<dbReference type="Gene3D" id="1.10.287.950">
    <property type="entry name" value="Methyl-accepting chemotaxis protein"/>
    <property type="match status" value="1"/>
</dbReference>
<dbReference type="GO" id="GO:0005886">
    <property type="term" value="C:plasma membrane"/>
    <property type="evidence" value="ECO:0007669"/>
    <property type="project" value="UniProtKB-SubCell"/>
</dbReference>
<dbReference type="InterPro" id="IPR004090">
    <property type="entry name" value="Chemotax_Me-accpt_rcpt"/>
</dbReference>
<dbReference type="FunFam" id="1.10.287.950:FF:000001">
    <property type="entry name" value="Methyl-accepting chemotaxis sensory transducer"/>
    <property type="match status" value="1"/>
</dbReference>
<dbReference type="Proteomes" id="UP000199365">
    <property type="component" value="Unassembled WGS sequence"/>
</dbReference>
<dbReference type="SMART" id="SM00304">
    <property type="entry name" value="HAMP"/>
    <property type="match status" value="1"/>
</dbReference>
<evidence type="ECO:0000256" key="4">
    <source>
        <dbReference type="ARBA" id="ARBA00022500"/>
    </source>
</evidence>
<reference evidence="16" key="1">
    <citation type="submission" date="2016-10" db="EMBL/GenBank/DDBJ databases">
        <authorList>
            <person name="Varghese N."/>
            <person name="Submissions S."/>
        </authorList>
    </citation>
    <scope>NUCLEOTIDE SEQUENCE [LARGE SCALE GENOMIC DNA]</scope>
    <source>
        <strain evidence="16">DUS833</strain>
    </source>
</reference>
<dbReference type="GO" id="GO:0006935">
    <property type="term" value="P:chemotaxis"/>
    <property type="evidence" value="ECO:0007669"/>
    <property type="project" value="UniProtKB-KW"/>
</dbReference>
<keyword evidence="7 12" id="KW-1133">Transmembrane helix</keyword>
<dbReference type="GO" id="GO:0007165">
    <property type="term" value="P:signal transduction"/>
    <property type="evidence" value="ECO:0007669"/>
    <property type="project" value="UniProtKB-KW"/>
</dbReference>
<evidence type="ECO:0000256" key="12">
    <source>
        <dbReference type="SAM" id="Phobius"/>
    </source>
</evidence>
<dbReference type="SUPFAM" id="SSF58104">
    <property type="entry name" value="Methyl-accepting chemotaxis protein (MCP) signaling domain"/>
    <property type="match status" value="1"/>
</dbReference>
<keyword evidence="2" id="KW-1003">Cell membrane</keyword>
<comment type="subcellular location">
    <subcellularLocation>
        <location evidence="1">Cell inner membrane</location>
        <topology evidence="1">Multi-pass membrane protein</topology>
    </subcellularLocation>
</comment>
<evidence type="ECO:0000256" key="2">
    <source>
        <dbReference type="ARBA" id="ARBA00022475"/>
    </source>
</evidence>
<keyword evidence="4" id="KW-0145">Chemotaxis</keyword>
<dbReference type="GO" id="GO:0004888">
    <property type="term" value="F:transmembrane signaling receptor activity"/>
    <property type="evidence" value="ECO:0007669"/>
    <property type="project" value="InterPro"/>
</dbReference>
<evidence type="ECO:0000256" key="10">
    <source>
        <dbReference type="ARBA" id="ARBA00029447"/>
    </source>
</evidence>
<evidence type="ECO:0000313" key="16">
    <source>
        <dbReference type="Proteomes" id="UP000199365"/>
    </source>
</evidence>
<dbReference type="PANTHER" id="PTHR43531">
    <property type="entry name" value="PROTEIN ICFG"/>
    <property type="match status" value="1"/>
</dbReference>
<feature type="transmembrane region" description="Helical" evidence="12">
    <location>
        <begin position="220"/>
        <end position="245"/>
    </location>
</feature>
<evidence type="ECO:0000259" key="13">
    <source>
        <dbReference type="PROSITE" id="PS50111"/>
    </source>
</evidence>
<feature type="domain" description="HAMP" evidence="14">
    <location>
        <begin position="247"/>
        <end position="299"/>
    </location>
</feature>
<dbReference type="AlphaFoldDB" id="A0A1H1JUB2"/>
<evidence type="ECO:0000256" key="9">
    <source>
        <dbReference type="ARBA" id="ARBA00023224"/>
    </source>
</evidence>
<evidence type="ECO:0000256" key="11">
    <source>
        <dbReference type="PROSITE-ProRule" id="PRU00284"/>
    </source>
</evidence>
<evidence type="ECO:0000256" key="8">
    <source>
        <dbReference type="ARBA" id="ARBA00023136"/>
    </source>
</evidence>
<keyword evidence="3" id="KW-0488">Methylation</keyword>
<evidence type="ECO:0000256" key="7">
    <source>
        <dbReference type="ARBA" id="ARBA00022989"/>
    </source>
</evidence>
<dbReference type="PROSITE" id="PS50885">
    <property type="entry name" value="HAMP"/>
    <property type="match status" value="1"/>
</dbReference>
<keyword evidence="9 11" id="KW-0807">Transducer</keyword>
<comment type="similarity">
    <text evidence="10">Belongs to the methyl-accepting chemotaxis (MCP) protein family.</text>
</comment>
<dbReference type="Gene3D" id="1.20.120.30">
    <property type="entry name" value="Aspartate receptor, ligand-binding domain"/>
    <property type="match status" value="1"/>
</dbReference>
<dbReference type="CDD" id="cd06225">
    <property type="entry name" value="HAMP"/>
    <property type="match status" value="1"/>
</dbReference>
<dbReference type="SMART" id="SM00283">
    <property type="entry name" value="MA"/>
    <property type="match status" value="1"/>
</dbReference>
<evidence type="ECO:0000256" key="5">
    <source>
        <dbReference type="ARBA" id="ARBA00022519"/>
    </source>
</evidence>
<evidence type="ECO:0000313" key="15">
    <source>
        <dbReference type="EMBL" id="SDR53604.1"/>
    </source>
</evidence>
<dbReference type="InterPro" id="IPR035440">
    <property type="entry name" value="4HB_MCP_dom_sf"/>
</dbReference>
<accession>A0A1H1JUB2</accession>
<keyword evidence="5" id="KW-0997">Cell inner membrane</keyword>
<evidence type="ECO:0000259" key="14">
    <source>
        <dbReference type="PROSITE" id="PS50885"/>
    </source>
</evidence>